<dbReference type="NCBIfam" id="TIGR03632">
    <property type="entry name" value="uS11_bact"/>
    <property type="match status" value="1"/>
</dbReference>
<keyword evidence="2 8" id="KW-0699">rRNA-binding</keyword>
<sequence length="129" mass="14105">MAAGKKIKKRKDIKRVERGQVHIHASFNNTIVTVTDMNGNAVSWSSAGKLRLRGSRKATPFAAQMISEDAAKVAYDQGMRSVEVYVKGPGQGRESAIRALGNVGLEVTLIQDVSPIPHNGCRPPKRRRI</sequence>
<organism evidence="10 11">
    <name type="scientific">Candidatus Limadaptatus stercoripullorum</name>
    <dbReference type="NCBI Taxonomy" id="2840846"/>
    <lineage>
        <taxon>Bacteria</taxon>
        <taxon>Bacillati</taxon>
        <taxon>Bacillota</taxon>
        <taxon>Clostridia</taxon>
        <taxon>Eubacteriales</taxon>
        <taxon>Candidatus Limadaptatus</taxon>
    </lineage>
</organism>
<dbReference type="GO" id="GO:0006412">
    <property type="term" value="P:translation"/>
    <property type="evidence" value="ECO:0007669"/>
    <property type="project" value="UniProtKB-UniRule"/>
</dbReference>
<comment type="subunit">
    <text evidence="8">Part of the 30S ribosomal subunit. Interacts with proteins S7 and S18. Binds to IF-3.</text>
</comment>
<dbReference type="PANTHER" id="PTHR11759">
    <property type="entry name" value="40S RIBOSOMAL PROTEIN S14/30S RIBOSOMAL PROTEIN S11"/>
    <property type="match status" value="1"/>
</dbReference>
<comment type="function">
    <text evidence="7 8">Located on the platform of the 30S subunit, it bridges several disparate RNA helices of the 16S rRNA. Forms part of the Shine-Dalgarno cleft in the 70S ribosome.</text>
</comment>
<name>A0A9D1N951_9FIRM</name>
<dbReference type="Pfam" id="PF00411">
    <property type="entry name" value="Ribosomal_S11"/>
    <property type="match status" value="1"/>
</dbReference>
<evidence type="ECO:0000313" key="11">
    <source>
        <dbReference type="Proteomes" id="UP000886857"/>
    </source>
</evidence>
<dbReference type="Gene3D" id="3.30.420.80">
    <property type="entry name" value="Ribosomal protein S11"/>
    <property type="match status" value="1"/>
</dbReference>
<evidence type="ECO:0000256" key="8">
    <source>
        <dbReference type="HAMAP-Rule" id="MF_01310"/>
    </source>
</evidence>
<dbReference type="PIRSF" id="PIRSF002131">
    <property type="entry name" value="Ribosomal_S11"/>
    <property type="match status" value="1"/>
</dbReference>
<dbReference type="InterPro" id="IPR019981">
    <property type="entry name" value="Ribosomal_uS11_bac-type"/>
</dbReference>
<keyword evidence="5 8" id="KW-0687">Ribonucleoprotein</keyword>
<dbReference type="InterPro" id="IPR018102">
    <property type="entry name" value="Ribosomal_uS11_CS"/>
</dbReference>
<evidence type="ECO:0000256" key="6">
    <source>
        <dbReference type="ARBA" id="ARBA00035160"/>
    </source>
</evidence>
<dbReference type="FunFam" id="3.30.420.80:FF:000001">
    <property type="entry name" value="30S ribosomal protein S11"/>
    <property type="match status" value="1"/>
</dbReference>
<protein>
    <recommendedName>
        <fullName evidence="6 8">Small ribosomal subunit protein uS11</fullName>
    </recommendedName>
</protein>
<comment type="caution">
    <text evidence="10">The sequence shown here is derived from an EMBL/GenBank/DDBJ whole genome shotgun (WGS) entry which is preliminary data.</text>
</comment>
<evidence type="ECO:0000256" key="2">
    <source>
        <dbReference type="ARBA" id="ARBA00022730"/>
    </source>
</evidence>
<evidence type="ECO:0000256" key="3">
    <source>
        <dbReference type="ARBA" id="ARBA00022884"/>
    </source>
</evidence>
<evidence type="ECO:0000313" key="10">
    <source>
        <dbReference type="EMBL" id="HIU98247.1"/>
    </source>
</evidence>
<comment type="similarity">
    <text evidence="1 8 9">Belongs to the universal ribosomal protein uS11 family.</text>
</comment>
<dbReference type="PROSITE" id="PS00054">
    <property type="entry name" value="RIBOSOMAL_S11"/>
    <property type="match status" value="1"/>
</dbReference>
<accession>A0A9D1N951</accession>
<evidence type="ECO:0000256" key="1">
    <source>
        <dbReference type="ARBA" id="ARBA00006194"/>
    </source>
</evidence>
<gene>
    <name evidence="8 10" type="primary">rpsK</name>
    <name evidence="10" type="ORF">IAC73_00180</name>
</gene>
<reference evidence="10" key="2">
    <citation type="journal article" date="2021" name="PeerJ">
        <title>Extensive microbial diversity within the chicken gut microbiome revealed by metagenomics and culture.</title>
        <authorList>
            <person name="Gilroy R."/>
            <person name="Ravi A."/>
            <person name="Getino M."/>
            <person name="Pursley I."/>
            <person name="Horton D.L."/>
            <person name="Alikhan N.F."/>
            <person name="Baker D."/>
            <person name="Gharbi K."/>
            <person name="Hall N."/>
            <person name="Watson M."/>
            <person name="Adriaenssens E.M."/>
            <person name="Foster-Nyarko E."/>
            <person name="Jarju S."/>
            <person name="Secka A."/>
            <person name="Antonio M."/>
            <person name="Oren A."/>
            <person name="Chaudhuri R.R."/>
            <person name="La Ragione R."/>
            <person name="Hildebrand F."/>
            <person name="Pallen M.J."/>
        </authorList>
    </citation>
    <scope>NUCLEOTIDE SEQUENCE</scope>
    <source>
        <strain evidence="10">10406</strain>
    </source>
</reference>
<dbReference type="InterPro" id="IPR001971">
    <property type="entry name" value="Ribosomal_uS11"/>
</dbReference>
<evidence type="ECO:0000256" key="4">
    <source>
        <dbReference type="ARBA" id="ARBA00022980"/>
    </source>
</evidence>
<dbReference type="GO" id="GO:0003735">
    <property type="term" value="F:structural constituent of ribosome"/>
    <property type="evidence" value="ECO:0007669"/>
    <property type="project" value="InterPro"/>
</dbReference>
<dbReference type="NCBIfam" id="NF003698">
    <property type="entry name" value="PRK05309.1"/>
    <property type="match status" value="1"/>
</dbReference>
<keyword evidence="3 8" id="KW-0694">RNA-binding</keyword>
<dbReference type="GO" id="GO:1990904">
    <property type="term" value="C:ribonucleoprotein complex"/>
    <property type="evidence" value="ECO:0007669"/>
    <property type="project" value="UniProtKB-KW"/>
</dbReference>
<dbReference type="GO" id="GO:0005840">
    <property type="term" value="C:ribosome"/>
    <property type="evidence" value="ECO:0007669"/>
    <property type="project" value="UniProtKB-KW"/>
</dbReference>
<dbReference type="GO" id="GO:0019843">
    <property type="term" value="F:rRNA binding"/>
    <property type="evidence" value="ECO:0007669"/>
    <property type="project" value="UniProtKB-UniRule"/>
</dbReference>
<dbReference type="InterPro" id="IPR036967">
    <property type="entry name" value="Ribosomal_uS11_sf"/>
</dbReference>
<keyword evidence="4 8" id="KW-0689">Ribosomal protein</keyword>
<evidence type="ECO:0000256" key="5">
    <source>
        <dbReference type="ARBA" id="ARBA00023274"/>
    </source>
</evidence>
<reference evidence="10" key="1">
    <citation type="submission" date="2020-10" db="EMBL/GenBank/DDBJ databases">
        <authorList>
            <person name="Gilroy R."/>
        </authorList>
    </citation>
    <scope>NUCLEOTIDE SEQUENCE</scope>
    <source>
        <strain evidence="10">10406</strain>
    </source>
</reference>
<dbReference type="AlphaFoldDB" id="A0A9D1N951"/>
<dbReference type="SUPFAM" id="SSF53137">
    <property type="entry name" value="Translational machinery components"/>
    <property type="match status" value="1"/>
</dbReference>
<evidence type="ECO:0000256" key="7">
    <source>
        <dbReference type="ARBA" id="ARBA00058053"/>
    </source>
</evidence>
<dbReference type="Proteomes" id="UP000886857">
    <property type="component" value="Unassembled WGS sequence"/>
</dbReference>
<dbReference type="EMBL" id="DVOE01000002">
    <property type="protein sequence ID" value="HIU98247.1"/>
    <property type="molecule type" value="Genomic_DNA"/>
</dbReference>
<dbReference type="HAMAP" id="MF_01310">
    <property type="entry name" value="Ribosomal_uS11"/>
    <property type="match status" value="1"/>
</dbReference>
<proteinExistence type="inferred from homology"/>
<evidence type="ECO:0000256" key="9">
    <source>
        <dbReference type="RuleBase" id="RU003629"/>
    </source>
</evidence>